<dbReference type="Proteomes" id="UP000638353">
    <property type="component" value="Unassembled WGS sequence"/>
</dbReference>
<protein>
    <recommendedName>
        <fullName evidence="4">LysM domain-containing protein</fullName>
    </recommendedName>
</protein>
<dbReference type="Pfam" id="PF06737">
    <property type="entry name" value="Transglycosylas"/>
    <property type="match status" value="1"/>
</dbReference>
<dbReference type="Gene3D" id="3.10.350.10">
    <property type="entry name" value="LysM domain"/>
    <property type="match status" value="1"/>
</dbReference>
<feature type="region of interest" description="Disordered" evidence="3">
    <location>
        <begin position="235"/>
        <end position="272"/>
    </location>
</feature>
<evidence type="ECO:0000259" key="4">
    <source>
        <dbReference type="PROSITE" id="PS51782"/>
    </source>
</evidence>
<dbReference type="InterPro" id="IPR036779">
    <property type="entry name" value="LysM_dom_sf"/>
</dbReference>
<dbReference type="PROSITE" id="PS51782">
    <property type="entry name" value="LYSM"/>
    <property type="match status" value="1"/>
</dbReference>
<feature type="compositionally biased region" description="Low complexity" evidence="3">
    <location>
        <begin position="242"/>
        <end position="272"/>
    </location>
</feature>
<dbReference type="Pfam" id="PF01476">
    <property type="entry name" value="LysM"/>
    <property type="match status" value="1"/>
</dbReference>
<dbReference type="InterPro" id="IPR018392">
    <property type="entry name" value="LysM"/>
</dbReference>
<dbReference type="Gene3D" id="1.10.530.10">
    <property type="match status" value="1"/>
</dbReference>
<dbReference type="CDD" id="cd13925">
    <property type="entry name" value="RPF"/>
    <property type="match status" value="1"/>
</dbReference>
<comment type="similarity">
    <text evidence="1">Belongs to the transglycosylase family. Rpf subfamily.</text>
</comment>
<evidence type="ECO:0000256" key="3">
    <source>
        <dbReference type="SAM" id="MobiDB-lite"/>
    </source>
</evidence>
<sequence>MRRVSEGPARSPDRVGPDGSPRGTRARGRRGDGVGRVLKPRFRFLSCGVLGALLALSPLSGAGAGAGAVERSVEPPPAARGFGPYGCAASQWPWSCLAACESDNDWATNTGNSYYGGLQFEQPTWEEHGGLAHAPRADLATRADQIAVAKEVLTTQGWQAWPQCSQKYQLGDRRIHIVKKGDTLASIAAKYKVKGGWQALYKANKDMIGPRPGTLNVGTWLVIPEGSGRALVRPVRRPSEPEASVGAVSESSLSGGELSGSALSGSVPTLLL</sequence>
<dbReference type="SUPFAM" id="SSF53955">
    <property type="entry name" value="Lysozyme-like"/>
    <property type="match status" value="1"/>
</dbReference>
<accession>A0A919CC31</accession>
<feature type="region of interest" description="Disordered" evidence="3">
    <location>
        <begin position="1"/>
        <end position="34"/>
    </location>
</feature>
<organism evidence="5 6">
    <name type="scientific">Streptomyces finlayi</name>
    <dbReference type="NCBI Taxonomy" id="67296"/>
    <lineage>
        <taxon>Bacteria</taxon>
        <taxon>Bacillati</taxon>
        <taxon>Actinomycetota</taxon>
        <taxon>Actinomycetes</taxon>
        <taxon>Kitasatosporales</taxon>
        <taxon>Streptomycetaceae</taxon>
        <taxon>Streptomyces</taxon>
    </lineage>
</organism>
<evidence type="ECO:0000313" key="6">
    <source>
        <dbReference type="Proteomes" id="UP000638353"/>
    </source>
</evidence>
<dbReference type="CDD" id="cd00118">
    <property type="entry name" value="LysM"/>
    <property type="match status" value="1"/>
</dbReference>
<dbReference type="InterPro" id="IPR023346">
    <property type="entry name" value="Lysozyme-like_dom_sf"/>
</dbReference>
<gene>
    <name evidence="5" type="ORF">GCM10010334_47900</name>
</gene>
<keyword evidence="2" id="KW-0378">Hydrolase</keyword>
<name>A0A919CC31_9ACTN</name>
<comment type="caution">
    <text evidence="5">The sequence shown here is derived from an EMBL/GenBank/DDBJ whole genome shotgun (WGS) entry which is preliminary data.</text>
</comment>
<reference evidence="5" key="2">
    <citation type="submission" date="2020-09" db="EMBL/GenBank/DDBJ databases">
        <authorList>
            <person name="Sun Q."/>
            <person name="Ohkuma M."/>
        </authorList>
    </citation>
    <scope>NUCLEOTIDE SEQUENCE</scope>
    <source>
        <strain evidence="5">JCM 4637</strain>
    </source>
</reference>
<dbReference type="InterPro" id="IPR010618">
    <property type="entry name" value="RPF"/>
</dbReference>
<dbReference type="GO" id="GO:0016787">
    <property type="term" value="F:hydrolase activity"/>
    <property type="evidence" value="ECO:0007669"/>
    <property type="project" value="UniProtKB-KW"/>
</dbReference>
<evidence type="ECO:0000313" key="5">
    <source>
        <dbReference type="EMBL" id="GHD01821.1"/>
    </source>
</evidence>
<evidence type="ECO:0000256" key="2">
    <source>
        <dbReference type="ARBA" id="ARBA00022801"/>
    </source>
</evidence>
<proteinExistence type="inferred from homology"/>
<dbReference type="AlphaFoldDB" id="A0A919CC31"/>
<reference evidence="5" key="1">
    <citation type="journal article" date="2014" name="Int. J. Syst. Evol. Microbiol.">
        <title>Complete genome sequence of Corynebacterium casei LMG S-19264T (=DSM 44701T), isolated from a smear-ripened cheese.</title>
        <authorList>
            <consortium name="US DOE Joint Genome Institute (JGI-PGF)"/>
            <person name="Walter F."/>
            <person name="Albersmeier A."/>
            <person name="Kalinowski J."/>
            <person name="Ruckert C."/>
        </authorList>
    </citation>
    <scope>NUCLEOTIDE SEQUENCE</scope>
    <source>
        <strain evidence="5">JCM 4637</strain>
    </source>
</reference>
<dbReference type="SUPFAM" id="SSF54106">
    <property type="entry name" value="LysM domain"/>
    <property type="match status" value="1"/>
</dbReference>
<dbReference type="SMART" id="SM00257">
    <property type="entry name" value="LysM"/>
    <property type="match status" value="1"/>
</dbReference>
<evidence type="ECO:0000256" key="1">
    <source>
        <dbReference type="ARBA" id="ARBA00010830"/>
    </source>
</evidence>
<dbReference type="EMBL" id="BMVC01000009">
    <property type="protein sequence ID" value="GHD01821.1"/>
    <property type="molecule type" value="Genomic_DNA"/>
</dbReference>
<feature type="domain" description="LysM" evidence="4">
    <location>
        <begin position="174"/>
        <end position="223"/>
    </location>
</feature>